<dbReference type="AlphaFoldDB" id="A0A3R9MEQ1"/>
<dbReference type="EMBL" id="RWBG01000002">
    <property type="protein sequence ID" value="RSK40337.1"/>
    <property type="molecule type" value="Genomic_DNA"/>
</dbReference>
<name>A0A3R9MEQ1_9FLAO</name>
<evidence type="ECO:0000313" key="3">
    <source>
        <dbReference type="Proteomes" id="UP000270620"/>
    </source>
</evidence>
<keyword evidence="1" id="KW-0732">Signal</keyword>
<feature type="chain" id="PRO_5018791291" description="Porin" evidence="1">
    <location>
        <begin position="22"/>
        <end position="416"/>
    </location>
</feature>
<evidence type="ECO:0008006" key="4">
    <source>
        <dbReference type="Google" id="ProtNLM"/>
    </source>
</evidence>
<feature type="signal peptide" evidence="1">
    <location>
        <begin position="1"/>
        <end position="21"/>
    </location>
</feature>
<sequence length="416" mass="46330">MRKTLYLLAGSIFFFSQFMFSQGSPDYNGGFKVKFDEEGKKYFRILSWAQVQGSYSDDVPEESSKLNFNLRRARVLMYAQINDKFLILTHFGLNSLNASNMSAVGTGNNSQLFFHDVWAQYNITKNHSIGGGLHYFNGISRLNNQSTLNMMTMDNNRQSWATIGLSDQFARHMGVFAKGKIGKLQYRLAINDAISNSLDVQNRVAYNADGSPNISENTTYYAGRELLGSKDAGKCYAGYFDYHFLDEESNFLPYKVGTYLGGKRIFNVGAGFFLHPEGAVRMEGTELKGEDVSIFAIDAFYDSPLGENGSAITAYATFQSNDYGEDYLYSAYGTGSMIYGHVGYVLPGDVTKPRFQPYVSFASNSYDGANDNRDVLGIGANAYFSGHNSKLTLEYKNQKFGDSNVGSVTLQAMIYL</sequence>
<dbReference type="RefSeq" id="WP_125467257.1">
    <property type="nucleotide sequence ID" value="NZ_RWBG01000002.1"/>
</dbReference>
<accession>A0A3R9MEQ1</accession>
<gene>
    <name evidence="2" type="ORF">EJA19_04990</name>
</gene>
<dbReference type="Proteomes" id="UP000270620">
    <property type="component" value="Unassembled WGS sequence"/>
</dbReference>
<protein>
    <recommendedName>
        <fullName evidence="4">Porin</fullName>
    </recommendedName>
</protein>
<proteinExistence type="predicted"/>
<keyword evidence="3" id="KW-1185">Reference proteome</keyword>
<evidence type="ECO:0000313" key="2">
    <source>
        <dbReference type="EMBL" id="RSK40337.1"/>
    </source>
</evidence>
<organism evidence="2 3">
    <name type="scientific">Mangrovimonas spongiae</name>
    <dbReference type="NCBI Taxonomy" id="2494697"/>
    <lineage>
        <taxon>Bacteria</taxon>
        <taxon>Pseudomonadati</taxon>
        <taxon>Bacteroidota</taxon>
        <taxon>Flavobacteriia</taxon>
        <taxon>Flavobacteriales</taxon>
        <taxon>Flavobacteriaceae</taxon>
        <taxon>Mangrovimonas</taxon>
    </lineage>
</organism>
<comment type="caution">
    <text evidence="2">The sequence shown here is derived from an EMBL/GenBank/DDBJ whole genome shotgun (WGS) entry which is preliminary data.</text>
</comment>
<evidence type="ECO:0000256" key="1">
    <source>
        <dbReference type="SAM" id="SignalP"/>
    </source>
</evidence>
<reference evidence="2 3" key="1">
    <citation type="submission" date="2018-12" db="EMBL/GenBank/DDBJ databases">
        <title>Mangrovimonas spongiae sp. nov., a novel member of the genus Mangrovimonas isolated from marine sponge.</title>
        <authorList>
            <person name="Zhuang L."/>
            <person name="Luo L."/>
        </authorList>
    </citation>
    <scope>NUCLEOTIDE SEQUENCE [LARGE SCALE GENOMIC DNA]</scope>
    <source>
        <strain evidence="2 3">HN-E26</strain>
    </source>
</reference>
<dbReference type="OrthoDB" id="9771991at2"/>